<dbReference type="AlphaFoldDB" id="A0A934RAW2"/>
<dbReference type="GO" id="GO:0046872">
    <property type="term" value="F:metal ion binding"/>
    <property type="evidence" value="ECO:0007669"/>
    <property type="project" value="UniProtKB-KW"/>
</dbReference>
<dbReference type="Gene3D" id="3.60.15.10">
    <property type="entry name" value="Ribonuclease Z/Hydroxyacylglutathione hydrolase-like"/>
    <property type="match status" value="1"/>
</dbReference>
<evidence type="ECO:0000259" key="5">
    <source>
        <dbReference type="SMART" id="SM00849"/>
    </source>
</evidence>
<dbReference type="SUPFAM" id="SSF56281">
    <property type="entry name" value="Metallo-hydrolase/oxidoreductase"/>
    <property type="match status" value="1"/>
</dbReference>
<dbReference type="SMART" id="SM00849">
    <property type="entry name" value="Lactamase_B"/>
    <property type="match status" value="1"/>
</dbReference>
<comment type="cofactor">
    <cofactor evidence="1">
        <name>Zn(2+)</name>
        <dbReference type="ChEBI" id="CHEBI:29105"/>
    </cofactor>
</comment>
<evidence type="ECO:0000256" key="3">
    <source>
        <dbReference type="ARBA" id="ARBA00022801"/>
    </source>
</evidence>
<evidence type="ECO:0000313" key="7">
    <source>
        <dbReference type="Proteomes" id="UP000658278"/>
    </source>
</evidence>
<proteinExistence type="predicted"/>
<reference evidence="6" key="1">
    <citation type="submission" date="2021-01" db="EMBL/GenBank/DDBJ databases">
        <title>Modified the classification status of verrucomicrobia.</title>
        <authorList>
            <person name="Feng X."/>
        </authorList>
    </citation>
    <scope>NUCLEOTIDE SEQUENCE</scope>
    <source>
        <strain evidence="6">KCTC 22201</strain>
    </source>
</reference>
<evidence type="ECO:0000313" key="6">
    <source>
        <dbReference type="EMBL" id="MBK1826242.1"/>
    </source>
</evidence>
<dbReference type="RefSeq" id="WP_234044456.1">
    <property type="nucleotide sequence ID" value="NZ_JAENII010000002.1"/>
</dbReference>
<comment type="caution">
    <text evidence="6">The sequence shown here is derived from an EMBL/GenBank/DDBJ whole genome shotgun (WGS) entry which is preliminary data.</text>
</comment>
<name>A0A934RAW2_9BACT</name>
<accession>A0A934RAW2</accession>
<feature type="domain" description="Metallo-beta-lactamase" evidence="5">
    <location>
        <begin position="90"/>
        <end position="243"/>
    </location>
</feature>
<sequence>MKLYDTAADVVRKALRGLEMPPARAALLGGIPEPALMAFLRGAPSGPWLSRLAEVLGLDPVALTSVDTPHKAPTPPPMLHQVALPFDGDEVNVWHLEHPEGSLCVDAGFQTSDLANATHGMENFDLLITHPHRDHVGGISAVSGKARTIYSPTPLPGASDTAAGQTFHSGPWRIEVFGLAGHHPSAVGYRIRGADQDFVAVGDAVFARSIGGCAGGEAYQHAKESILGMWAKLEPGTLILTGHGPLTTVARETEENPFLAAWLKG</sequence>
<evidence type="ECO:0000256" key="4">
    <source>
        <dbReference type="ARBA" id="ARBA00022833"/>
    </source>
</evidence>
<dbReference type="InterPro" id="IPR036866">
    <property type="entry name" value="RibonucZ/Hydroxyglut_hydro"/>
</dbReference>
<gene>
    <name evidence="6" type="ORF">JIN81_04375</name>
</gene>
<dbReference type="PANTHER" id="PTHR46233:SF3">
    <property type="entry name" value="HYDROXYACYLGLUTATHIONE HYDROLASE GLOC"/>
    <property type="match status" value="1"/>
</dbReference>
<protein>
    <recommendedName>
        <fullName evidence="5">Metallo-beta-lactamase domain-containing protein</fullName>
    </recommendedName>
</protein>
<keyword evidence="2" id="KW-0479">Metal-binding</keyword>
<dbReference type="InterPro" id="IPR051453">
    <property type="entry name" value="MBL_Glyoxalase_II"/>
</dbReference>
<dbReference type="InterPro" id="IPR001279">
    <property type="entry name" value="Metallo-B-lactamas"/>
</dbReference>
<dbReference type="PANTHER" id="PTHR46233">
    <property type="entry name" value="HYDROXYACYLGLUTATHIONE HYDROLASE GLOC"/>
    <property type="match status" value="1"/>
</dbReference>
<keyword evidence="7" id="KW-1185">Reference proteome</keyword>
<evidence type="ECO:0000256" key="1">
    <source>
        <dbReference type="ARBA" id="ARBA00001947"/>
    </source>
</evidence>
<keyword evidence="3" id="KW-0378">Hydrolase</keyword>
<organism evidence="6 7">
    <name type="scientific">Haloferula rosea</name>
    <dbReference type="NCBI Taxonomy" id="490093"/>
    <lineage>
        <taxon>Bacteria</taxon>
        <taxon>Pseudomonadati</taxon>
        <taxon>Verrucomicrobiota</taxon>
        <taxon>Verrucomicrobiia</taxon>
        <taxon>Verrucomicrobiales</taxon>
        <taxon>Verrucomicrobiaceae</taxon>
        <taxon>Haloferula</taxon>
    </lineage>
</organism>
<dbReference type="EMBL" id="JAENII010000002">
    <property type="protein sequence ID" value="MBK1826242.1"/>
    <property type="molecule type" value="Genomic_DNA"/>
</dbReference>
<dbReference type="GO" id="GO:0016787">
    <property type="term" value="F:hydrolase activity"/>
    <property type="evidence" value="ECO:0007669"/>
    <property type="project" value="UniProtKB-KW"/>
</dbReference>
<evidence type="ECO:0000256" key="2">
    <source>
        <dbReference type="ARBA" id="ARBA00022723"/>
    </source>
</evidence>
<keyword evidence="4" id="KW-0862">Zinc</keyword>
<dbReference type="Proteomes" id="UP000658278">
    <property type="component" value="Unassembled WGS sequence"/>
</dbReference>